<feature type="compositionally biased region" description="Basic and acidic residues" evidence="1">
    <location>
        <begin position="278"/>
        <end position="292"/>
    </location>
</feature>
<evidence type="ECO:0000313" key="3">
    <source>
        <dbReference type="EMBL" id="PKA57050.1"/>
    </source>
</evidence>
<dbReference type="Proteomes" id="UP000236161">
    <property type="component" value="Unassembled WGS sequence"/>
</dbReference>
<proteinExistence type="predicted"/>
<keyword evidence="2" id="KW-0472">Membrane</keyword>
<gene>
    <name evidence="3" type="primary">PP2A10</name>
    <name evidence="3" type="ORF">AXF42_Ash002354</name>
</gene>
<protein>
    <submittedName>
        <fullName evidence="3">Phloem protein 2-like A10</fullName>
    </submittedName>
</protein>
<feature type="transmembrane region" description="Helical" evidence="2">
    <location>
        <begin position="361"/>
        <end position="380"/>
    </location>
</feature>
<evidence type="ECO:0000256" key="1">
    <source>
        <dbReference type="SAM" id="MobiDB-lite"/>
    </source>
</evidence>
<dbReference type="STRING" id="1088818.A0A2I0ANB3"/>
<sequence length="387" mass="42350">MDESLLLRRRHRRNWISLLAAAALSAYGAYRIYHHPSIFRLRRKIAKLVNSLLSLFDSVSSAADTVTLVSGDLNRFLRSSSDEIPSSLRQVAKLASSEEVSGSVSRVFEAMTVGIARGIRSSDKMGPTAGADGFLDRVLDKAFSSAGSGFASVVVGSFARNLVIAFYSRGAEDGEDGRSGPNFLAGSRWVDVVCSVKSRELIADGIQVFVGTAVAVFLEKTMHINTYDEFFAGMTNPKHENRVREMLVSVCNGAMETLVRTSHAVLTNPSSASSLNLENDRRSSSYSKHDKSNGWIGEVSSTLAVPINRKLILDVTGRVTFESVRSLLDFTIWKVSEVTKMGMSSIQGKVLERGLEVVKYLTARSMVITTICFVVCMHMFSGTRCLM</sequence>
<keyword evidence="2" id="KW-1133">Transmembrane helix</keyword>
<name>A0A2I0ANB3_9ASPA</name>
<reference evidence="3 4" key="1">
    <citation type="journal article" date="2017" name="Nature">
        <title>The Apostasia genome and the evolution of orchids.</title>
        <authorList>
            <person name="Zhang G.Q."/>
            <person name="Liu K.W."/>
            <person name="Li Z."/>
            <person name="Lohaus R."/>
            <person name="Hsiao Y.Y."/>
            <person name="Niu S.C."/>
            <person name="Wang J.Y."/>
            <person name="Lin Y.C."/>
            <person name="Xu Q."/>
            <person name="Chen L.J."/>
            <person name="Yoshida K."/>
            <person name="Fujiwara S."/>
            <person name="Wang Z.W."/>
            <person name="Zhang Y.Q."/>
            <person name="Mitsuda N."/>
            <person name="Wang M."/>
            <person name="Liu G.H."/>
            <person name="Pecoraro L."/>
            <person name="Huang H.X."/>
            <person name="Xiao X.J."/>
            <person name="Lin M."/>
            <person name="Wu X.Y."/>
            <person name="Wu W.L."/>
            <person name="Chen Y.Y."/>
            <person name="Chang S.B."/>
            <person name="Sakamoto S."/>
            <person name="Ohme-Takagi M."/>
            <person name="Yagi M."/>
            <person name="Zeng S.J."/>
            <person name="Shen C.Y."/>
            <person name="Yeh C.M."/>
            <person name="Luo Y.B."/>
            <person name="Tsai W.C."/>
            <person name="Van de Peer Y."/>
            <person name="Liu Z.J."/>
        </authorList>
    </citation>
    <scope>NUCLEOTIDE SEQUENCE [LARGE SCALE GENOMIC DNA]</scope>
    <source>
        <strain evidence="4">cv. Shenzhen</strain>
        <tissue evidence="3">Stem</tissue>
    </source>
</reference>
<evidence type="ECO:0000256" key="2">
    <source>
        <dbReference type="SAM" id="Phobius"/>
    </source>
</evidence>
<dbReference type="InterPro" id="IPR019141">
    <property type="entry name" value="DUF2045"/>
</dbReference>
<keyword evidence="2" id="KW-0812">Transmembrane</keyword>
<dbReference type="AlphaFoldDB" id="A0A2I0ANB3"/>
<dbReference type="OrthoDB" id="1641131at2759"/>
<dbReference type="PANTHER" id="PTHR21477:SF12">
    <property type="entry name" value="PROTEIN PHLOEM PROTEIN 2-LIKE A10"/>
    <property type="match status" value="1"/>
</dbReference>
<dbReference type="PANTHER" id="PTHR21477">
    <property type="entry name" value="ZGC:172139"/>
    <property type="match status" value="1"/>
</dbReference>
<evidence type="ECO:0000313" key="4">
    <source>
        <dbReference type="Proteomes" id="UP000236161"/>
    </source>
</evidence>
<accession>A0A2I0ANB3</accession>
<keyword evidence="4" id="KW-1185">Reference proteome</keyword>
<feature type="region of interest" description="Disordered" evidence="1">
    <location>
        <begin position="273"/>
        <end position="292"/>
    </location>
</feature>
<organism evidence="3 4">
    <name type="scientific">Apostasia shenzhenica</name>
    <dbReference type="NCBI Taxonomy" id="1088818"/>
    <lineage>
        <taxon>Eukaryota</taxon>
        <taxon>Viridiplantae</taxon>
        <taxon>Streptophyta</taxon>
        <taxon>Embryophyta</taxon>
        <taxon>Tracheophyta</taxon>
        <taxon>Spermatophyta</taxon>
        <taxon>Magnoliopsida</taxon>
        <taxon>Liliopsida</taxon>
        <taxon>Asparagales</taxon>
        <taxon>Orchidaceae</taxon>
        <taxon>Apostasioideae</taxon>
        <taxon>Apostasia</taxon>
    </lineage>
</organism>
<dbReference type="EMBL" id="KZ451969">
    <property type="protein sequence ID" value="PKA57050.1"/>
    <property type="molecule type" value="Genomic_DNA"/>
</dbReference>